<dbReference type="AlphaFoldDB" id="A0A0R1KGU4"/>
<dbReference type="PANTHER" id="PTHR12598:SF0">
    <property type="entry name" value="COPPER HOMEOSTASIS PROTEIN CUTC HOMOLOG"/>
    <property type="match status" value="1"/>
</dbReference>
<comment type="similarity">
    <text evidence="1 3">Belongs to the CutC family.</text>
</comment>
<comment type="caution">
    <text evidence="4">The sequence shown here is derived from an EMBL/GenBank/DDBJ whole genome shotgun (WGS) entry which is preliminary data.</text>
</comment>
<proteinExistence type="inferred from homology"/>
<dbReference type="Proteomes" id="UP000051515">
    <property type="component" value="Unassembled WGS sequence"/>
</dbReference>
<dbReference type="FunFam" id="3.20.20.380:FF:000003">
    <property type="entry name" value="Copper homeostasis protein CutC"/>
    <property type="match status" value="1"/>
</dbReference>
<accession>A0A0R1KGU4</accession>
<name>A0A0R1KGU4_9LACO</name>
<evidence type="ECO:0000313" key="4">
    <source>
        <dbReference type="EMBL" id="KRK82686.1"/>
    </source>
</evidence>
<dbReference type="SUPFAM" id="SSF110395">
    <property type="entry name" value="CutC-like"/>
    <property type="match status" value="1"/>
</dbReference>
<protein>
    <recommendedName>
        <fullName evidence="3">PF03932 family protein CutC</fullName>
    </recommendedName>
</protein>
<dbReference type="InterPro" id="IPR005627">
    <property type="entry name" value="CutC-like"/>
</dbReference>
<dbReference type="Gene3D" id="3.20.20.380">
    <property type="entry name" value="Copper homeostasis (CutC) domain"/>
    <property type="match status" value="1"/>
</dbReference>
<reference evidence="4 5" key="1">
    <citation type="journal article" date="2015" name="Genome Announc.">
        <title>Expanding the biotechnology potential of lactobacilli through comparative genomics of 213 strains and associated genera.</title>
        <authorList>
            <person name="Sun Z."/>
            <person name="Harris H.M."/>
            <person name="McCann A."/>
            <person name="Guo C."/>
            <person name="Argimon S."/>
            <person name="Zhang W."/>
            <person name="Yang X."/>
            <person name="Jeffery I.B."/>
            <person name="Cooney J.C."/>
            <person name="Kagawa T.F."/>
            <person name="Liu W."/>
            <person name="Song Y."/>
            <person name="Salvetti E."/>
            <person name="Wrobel A."/>
            <person name="Rasinkangas P."/>
            <person name="Parkhill J."/>
            <person name="Rea M.C."/>
            <person name="O'Sullivan O."/>
            <person name="Ritari J."/>
            <person name="Douillard F.P."/>
            <person name="Paul Ross R."/>
            <person name="Yang R."/>
            <person name="Briner A.E."/>
            <person name="Felis G.E."/>
            <person name="de Vos W.M."/>
            <person name="Barrangou R."/>
            <person name="Klaenhammer T.R."/>
            <person name="Caufield P.W."/>
            <person name="Cui Y."/>
            <person name="Zhang H."/>
            <person name="O'Toole P.W."/>
        </authorList>
    </citation>
    <scope>NUCLEOTIDE SEQUENCE [LARGE SCALE GENOMIC DNA]</scope>
    <source>
        <strain evidence="4 5">DSM 19674</strain>
    </source>
</reference>
<organism evidence="4 5">
    <name type="scientific">Companilactobacillus bobalius DSM 19674</name>
    <dbReference type="NCBI Taxonomy" id="1423788"/>
    <lineage>
        <taxon>Bacteria</taxon>
        <taxon>Bacillati</taxon>
        <taxon>Bacillota</taxon>
        <taxon>Bacilli</taxon>
        <taxon>Lactobacillales</taxon>
        <taxon>Lactobacillaceae</taxon>
        <taxon>Companilactobacillus</taxon>
        <taxon>Companilactobacillus bobalius</taxon>
    </lineage>
</organism>
<comment type="caution">
    <text evidence="3">Once thought to be involved in copper homeostasis, experiments in E.coli have shown this is not the case.</text>
</comment>
<dbReference type="HAMAP" id="MF_00795">
    <property type="entry name" value="CutC"/>
    <property type="match status" value="1"/>
</dbReference>
<dbReference type="PANTHER" id="PTHR12598">
    <property type="entry name" value="COPPER HOMEOSTASIS PROTEIN CUTC"/>
    <property type="match status" value="1"/>
</dbReference>
<evidence type="ECO:0000256" key="1">
    <source>
        <dbReference type="ARBA" id="ARBA00007768"/>
    </source>
</evidence>
<dbReference type="Pfam" id="PF03932">
    <property type="entry name" value="CutC"/>
    <property type="match status" value="1"/>
</dbReference>
<dbReference type="STRING" id="1423788.FC78_GL002698"/>
<keyword evidence="2 3" id="KW-0963">Cytoplasm</keyword>
<evidence type="ECO:0000313" key="5">
    <source>
        <dbReference type="Proteomes" id="UP000051515"/>
    </source>
</evidence>
<keyword evidence="5" id="KW-1185">Reference proteome</keyword>
<dbReference type="GO" id="GO:0005737">
    <property type="term" value="C:cytoplasm"/>
    <property type="evidence" value="ECO:0007669"/>
    <property type="project" value="UniProtKB-SubCell"/>
</dbReference>
<evidence type="ECO:0000256" key="3">
    <source>
        <dbReference type="HAMAP-Rule" id="MF_00795"/>
    </source>
</evidence>
<dbReference type="InterPro" id="IPR036822">
    <property type="entry name" value="CutC-like_dom_sf"/>
</dbReference>
<evidence type="ECO:0000256" key="2">
    <source>
        <dbReference type="ARBA" id="ARBA00022490"/>
    </source>
</evidence>
<dbReference type="PATRIC" id="fig|1423788.3.peg.2769"/>
<sequence length="217" mass="23423">MIIIFKEVAVENFTNIPTAVLKGANRIELNDNLAVGGTTPSLGVLQESTKYLQEKSIPVVEMIRPRGGNFVYNDLEIKMMEADLFQAQKLGVDGVAFGALTADGDLDEDAMEQLIAASAGMQIVFHMAFDALAEDNKKSAIDWLVDHDVDRILTHGGPLTTSIDQTVDKIKGYVDYAAGRITILPGGGVNYQNCDTIAEKLGVKEVHGTKVIDGVNN</sequence>
<comment type="subcellular location">
    <subcellularLocation>
        <location evidence="3">Cytoplasm</location>
    </subcellularLocation>
</comment>
<dbReference type="GO" id="GO:0005507">
    <property type="term" value="F:copper ion binding"/>
    <property type="evidence" value="ECO:0007669"/>
    <property type="project" value="TreeGrafter"/>
</dbReference>
<gene>
    <name evidence="3" type="primary">cutC</name>
    <name evidence="4" type="ORF">FC78_GL002698</name>
</gene>
<dbReference type="EMBL" id="AZDY01000038">
    <property type="protein sequence ID" value="KRK82686.1"/>
    <property type="molecule type" value="Genomic_DNA"/>
</dbReference>